<reference evidence="3" key="1">
    <citation type="journal article" date="2014" name="Proc. Natl. Acad. Sci. U.S.A.">
        <title>Extensive sampling of basidiomycete genomes demonstrates inadequacy of the white-rot/brown-rot paradigm for wood decay fungi.</title>
        <authorList>
            <person name="Riley R."/>
            <person name="Salamov A.A."/>
            <person name="Brown D.W."/>
            <person name="Nagy L.G."/>
            <person name="Floudas D."/>
            <person name="Held B.W."/>
            <person name="Levasseur A."/>
            <person name="Lombard V."/>
            <person name="Morin E."/>
            <person name="Otillar R."/>
            <person name="Lindquist E.A."/>
            <person name="Sun H."/>
            <person name="LaButti K.M."/>
            <person name="Schmutz J."/>
            <person name="Jabbour D."/>
            <person name="Luo H."/>
            <person name="Baker S.E."/>
            <person name="Pisabarro A.G."/>
            <person name="Walton J.D."/>
            <person name="Blanchette R.A."/>
            <person name="Henrissat B."/>
            <person name="Martin F."/>
            <person name="Cullen D."/>
            <person name="Hibbett D.S."/>
            <person name="Grigoriev I.V."/>
        </authorList>
    </citation>
    <scope>NUCLEOTIDE SEQUENCE [LARGE SCALE GENOMIC DNA]</scope>
    <source>
        <strain evidence="3">MUCL 33604</strain>
    </source>
</reference>
<keyword evidence="3" id="KW-1185">Reference proteome</keyword>
<name>A0A067PNH2_9AGAM</name>
<dbReference type="InParanoid" id="A0A067PNH2"/>
<organism evidence="2 3">
    <name type="scientific">Jaapia argillacea MUCL 33604</name>
    <dbReference type="NCBI Taxonomy" id="933084"/>
    <lineage>
        <taxon>Eukaryota</taxon>
        <taxon>Fungi</taxon>
        <taxon>Dikarya</taxon>
        <taxon>Basidiomycota</taxon>
        <taxon>Agaricomycotina</taxon>
        <taxon>Agaricomycetes</taxon>
        <taxon>Agaricomycetidae</taxon>
        <taxon>Jaapiales</taxon>
        <taxon>Jaapiaceae</taxon>
        <taxon>Jaapia</taxon>
    </lineage>
</organism>
<proteinExistence type="predicted"/>
<dbReference type="Proteomes" id="UP000027265">
    <property type="component" value="Unassembled WGS sequence"/>
</dbReference>
<dbReference type="HOGENOM" id="CLU_1421608_0_0_1"/>
<dbReference type="EMBL" id="KL197737">
    <property type="protein sequence ID" value="KDQ52847.1"/>
    <property type="molecule type" value="Genomic_DNA"/>
</dbReference>
<accession>A0A067PNH2</accession>
<feature type="compositionally biased region" description="Pro residues" evidence="1">
    <location>
        <begin position="170"/>
        <end position="181"/>
    </location>
</feature>
<dbReference type="AlphaFoldDB" id="A0A067PNH2"/>
<feature type="region of interest" description="Disordered" evidence="1">
    <location>
        <begin position="140"/>
        <end position="191"/>
    </location>
</feature>
<evidence type="ECO:0000313" key="3">
    <source>
        <dbReference type="Proteomes" id="UP000027265"/>
    </source>
</evidence>
<sequence>MTSISGSILKEMWDIVSATYITKRTSYNPGRLHPLLHCQQHPYQEHPAPPLHHFIHTLLLSLRVAPALLLNQPVHHAPPPHRHLCLPVGTPSTLFASILNDSTAVTALTTPLLMSPLLPPPTTPNMSNLLKLINNLILNDNPPKDTSPKSTNPPDTEFIFEPNLSATLDLPPPNSPNPFQPEGPDYGWGDK</sequence>
<protein>
    <submittedName>
        <fullName evidence="2">Uncharacterized protein</fullName>
    </submittedName>
</protein>
<evidence type="ECO:0000256" key="1">
    <source>
        <dbReference type="SAM" id="MobiDB-lite"/>
    </source>
</evidence>
<evidence type="ECO:0000313" key="2">
    <source>
        <dbReference type="EMBL" id="KDQ52847.1"/>
    </source>
</evidence>
<gene>
    <name evidence="2" type="ORF">JAAARDRAFT_197917</name>
</gene>